<dbReference type="EMBL" id="CAADFH010000014">
    <property type="protein sequence ID" value="VFJ91074.1"/>
    <property type="molecule type" value="Genomic_DNA"/>
</dbReference>
<keyword evidence="1" id="KW-0812">Transmembrane</keyword>
<dbReference type="EMBL" id="CAADFN010000057">
    <property type="protein sequence ID" value="VFK19399.1"/>
    <property type="molecule type" value="Genomic_DNA"/>
</dbReference>
<organism evidence="2">
    <name type="scientific">Candidatus Kentrum sp. LFY</name>
    <dbReference type="NCBI Taxonomy" id="2126342"/>
    <lineage>
        <taxon>Bacteria</taxon>
        <taxon>Pseudomonadati</taxon>
        <taxon>Pseudomonadota</taxon>
        <taxon>Gammaproteobacteria</taxon>
        <taxon>Candidatus Kentrum</taxon>
    </lineage>
</organism>
<dbReference type="EMBL" id="CAADFF010000009">
    <property type="protein sequence ID" value="VFJ88124.1"/>
    <property type="molecule type" value="Genomic_DNA"/>
</dbReference>
<feature type="transmembrane region" description="Helical" evidence="1">
    <location>
        <begin position="65"/>
        <end position="88"/>
    </location>
</feature>
<sequence length="182" mass="21504">MTYVSPSFIDHLRQEKLRQQDRRAAYIRVKFSFIIVLFSFTALLHRFSSTNVAESNQFGIGHINAFLYLIPIVAILFDLYILGGEFAVNRIRSFLQKHDLTGSSEELWGKFVSEKPKQFTNMNRFIVTTTIFSATILMAFINLLINSDYVTWLDWSIFLAWLVVMMFLDYRLFEIERRIMKF</sequence>
<proteinExistence type="predicted"/>
<gene>
    <name evidence="3" type="ORF">BECKLFY1418A_GA0070994_101423</name>
    <name evidence="2" type="ORF">BECKLFY1418B_GA0070995_100916</name>
    <name evidence="4" type="ORF">BECKLFY1418C_GA0070996_105718</name>
</gene>
<feature type="transmembrane region" description="Helical" evidence="1">
    <location>
        <begin position="25"/>
        <end position="45"/>
    </location>
</feature>
<keyword evidence="1" id="KW-0472">Membrane</keyword>
<feature type="transmembrane region" description="Helical" evidence="1">
    <location>
        <begin position="125"/>
        <end position="146"/>
    </location>
</feature>
<reference evidence="2" key="1">
    <citation type="submission" date="2019-02" db="EMBL/GenBank/DDBJ databases">
        <authorList>
            <person name="Gruber-Vodicka R. H."/>
            <person name="Seah K. B. B."/>
        </authorList>
    </citation>
    <scope>NUCLEOTIDE SEQUENCE</scope>
    <source>
        <strain evidence="4">BECK_BY7</strain>
        <strain evidence="3">BECK_M6</strain>
        <strain evidence="2">BECK_M7</strain>
    </source>
</reference>
<protein>
    <submittedName>
        <fullName evidence="2">Uncharacterized protein</fullName>
    </submittedName>
</protein>
<dbReference type="AlphaFoldDB" id="A0A450U855"/>
<evidence type="ECO:0000313" key="2">
    <source>
        <dbReference type="EMBL" id="VFJ88124.1"/>
    </source>
</evidence>
<keyword evidence="1" id="KW-1133">Transmembrane helix</keyword>
<evidence type="ECO:0000313" key="3">
    <source>
        <dbReference type="EMBL" id="VFJ91074.1"/>
    </source>
</evidence>
<evidence type="ECO:0000256" key="1">
    <source>
        <dbReference type="SAM" id="Phobius"/>
    </source>
</evidence>
<feature type="transmembrane region" description="Helical" evidence="1">
    <location>
        <begin position="152"/>
        <end position="173"/>
    </location>
</feature>
<name>A0A450U855_9GAMM</name>
<accession>A0A450U855</accession>
<evidence type="ECO:0000313" key="4">
    <source>
        <dbReference type="EMBL" id="VFK19399.1"/>
    </source>
</evidence>